<comment type="caution">
    <text evidence="9">The sequence shown here is derived from an EMBL/GenBank/DDBJ whole genome shotgun (WGS) entry which is preliminary data.</text>
</comment>
<feature type="transmembrane region" description="Helical" evidence="7">
    <location>
        <begin position="30"/>
        <end position="54"/>
    </location>
</feature>
<evidence type="ECO:0000256" key="3">
    <source>
        <dbReference type="ARBA" id="ARBA00022692"/>
    </source>
</evidence>
<feature type="transmembrane region" description="Helical" evidence="7">
    <location>
        <begin position="134"/>
        <end position="154"/>
    </location>
</feature>
<feature type="transmembrane region" description="Helical" evidence="7">
    <location>
        <begin position="66"/>
        <end position="84"/>
    </location>
</feature>
<evidence type="ECO:0000256" key="4">
    <source>
        <dbReference type="ARBA" id="ARBA00022801"/>
    </source>
</evidence>
<keyword evidence="3 7" id="KW-0812">Transmembrane</keyword>
<gene>
    <name evidence="9" type="ORF">LJD61_14455</name>
</gene>
<protein>
    <submittedName>
        <fullName evidence="9">Phosphatase PAP2 family protein</fullName>
    </submittedName>
</protein>
<evidence type="ECO:0000256" key="6">
    <source>
        <dbReference type="ARBA" id="ARBA00023136"/>
    </source>
</evidence>
<dbReference type="PANTHER" id="PTHR14969">
    <property type="entry name" value="SPHINGOSINE-1-PHOSPHATE PHOSPHOHYDROLASE"/>
    <property type="match status" value="1"/>
</dbReference>
<reference evidence="9 10" key="1">
    <citation type="submission" date="2021-10" db="EMBL/GenBank/DDBJ databases">
        <title>Lutispora strain m25 sp. nov., a thermophilic, non-spore-forming bacterium isolated from a lab-scale methanogenic bioreactor digesting anaerobic sludge.</title>
        <authorList>
            <person name="El Houari A."/>
            <person name="Mcdonald J."/>
        </authorList>
    </citation>
    <scope>NUCLEOTIDE SEQUENCE [LARGE SCALE GENOMIC DNA]</scope>
    <source>
        <strain evidence="10">m25</strain>
    </source>
</reference>
<dbReference type="InterPro" id="IPR036938">
    <property type="entry name" value="PAP2/HPO_sf"/>
</dbReference>
<dbReference type="EMBL" id="JAJEKE010000014">
    <property type="protein sequence ID" value="MCQ1530741.1"/>
    <property type="molecule type" value="Genomic_DNA"/>
</dbReference>
<proteinExistence type="predicted"/>
<keyword evidence="10" id="KW-1185">Reference proteome</keyword>
<dbReference type="InterPro" id="IPR000326">
    <property type="entry name" value="PAP2/HPO"/>
</dbReference>
<feature type="domain" description="Phosphatidic acid phosphatase type 2/haloperoxidase" evidence="8">
    <location>
        <begin position="65"/>
        <end position="175"/>
    </location>
</feature>
<evidence type="ECO:0000256" key="7">
    <source>
        <dbReference type="SAM" id="Phobius"/>
    </source>
</evidence>
<feature type="transmembrane region" description="Helical" evidence="7">
    <location>
        <begin position="160"/>
        <end position="182"/>
    </location>
</feature>
<organism evidence="9 10">
    <name type="scientific">Lutispora saccharofermentans</name>
    <dbReference type="NCBI Taxonomy" id="3024236"/>
    <lineage>
        <taxon>Bacteria</taxon>
        <taxon>Bacillati</taxon>
        <taxon>Bacillota</taxon>
        <taxon>Clostridia</taxon>
        <taxon>Lutisporales</taxon>
        <taxon>Lutisporaceae</taxon>
        <taxon>Lutispora</taxon>
    </lineage>
</organism>
<dbReference type="Gene3D" id="1.20.144.10">
    <property type="entry name" value="Phosphatidic acid phosphatase type 2/haloperoxidase"/>
    <property type="match status" value="1"/>
</dbReference>
<evidence type="ECO:0000256" key="5">
    <source>
        <dbReference type="ARBA" id="ARBA00022989"/>
    </source>
</evidence>
<dbReference type="RefSeq" id="WP_255228262.1">
    <property type="nucleotide sequence ID" value="NZ_JAJEKE010000014.1"/>
</dbReference>
<comment type="subcellular location">
    <subcellularLocation>
        <location evidence="1">Cell membrane</location>
        <topology evidence="1">Multi-pass membrane protein</topology>
    </subcellularLocation>
</comment>
<evidence type="ECO:0000313" key="10">
    <source>
        <dbReference type="Proteomes" id="UP001651880"/>
    </source>
</evidence>
<keyword evidence="6 7" id="KW-0472">Membrane</keyword>
<dbReference type="SUPFAM" id="SSF48317">
    <property type="entry name" value="Acid phosphatase/Vanadium-dependent haloperoxidase"/>
    <property type="match status" value="1"/>
</dbReference>
<name>A0ABT1NHS6_9FIRM</name>
<dbReference type="Pfam" id="PF01569">
    <property type="entry name" value="PAP2"/>
    <property type="match status" value="1"/>
</dbReference>
<evidence type="ECO:0000313" key="9">
    <source>
        <dbReference type="EMBL" id="MCQ1530741.1"/>
    </source>
</evidence>
<sequence>MGKAFRYIQRGDIAVFYMINDRAKCRALDLIMPAVTHLGGAVVSIGLAAAALMLGRAGELNYGWNYGWNISISLAFSHLLIHCIKKIVNRPRPNISLSRVNTFDISLYDYSFPSGHTTAAFSIAASISLIFPQLGIYPFVLAGLVGMSRIYLGVHYPTDVLIGALIGTASAFYTNYFLPIIYL</sequence>
<keyword evidence="4" id="KW-0378">Hydrolase</keyword>
<dbReference type="Proteomes" id="UP001651880">
    <property type="component" value="Unassembled WGS sequence"/>
</dbReference>
<evidence type="ECO:0000256" key="1">
    <source>
        <dbReference type="ARBA" id="ARBA00004651"/>
    </source>
</evidence>
<accession>A0ABT1NHS6</accession>
<keyword evidence="2" id="KW-1003">Cell membrane</keyword>
<dbReference type="SMART" id="SM00014">
    <property type="entry name" value="acidPPc"/>
    <property type="match status" value="1"/>
</dbReference>
<dbReference type="PANTHER" id="PTHR14969:SF62">
    <property type="entry name" value="DECAPRENYLPHOSPHORYL-5-PHOSPHORIBOSE PHOSPHATASE RV3807C-RELATED"/>
    <property type="match status" value="1"/>
</dbReference>
<evidence type="ECO:0000256" key="2">
    <source>
        <dbReference type="ARBA" id="ARBA00022475"/>
    </source>
</evidence>
<keyword evidence="5 7" id="KW-1133">Transmembrane helix</keyword>
<evidence type="ECO:0000259" key="8">
    <source>
        <dbReference type="SMART" id="SM00014"/>
    </source>
</evidence>